<reference evidence="1" key="1">
    <citation type="submission" date="2017-04" db="EMBL/GenBank/DDBJ databases">
        <title>Population genomics of picophytoplankton unveils novel chromosome hypervariability.</title>
        <authorList>
            <consortium name="DOE Joint Genome Institute"/>
            <person name="Blanc-Mathieu R."/>
            <person name="Krasovec M."/>
            <person name="Hebrard M."/>
            <person name="Yau S."/>
            <person name="Desgranges E."/>
            <person name="Martin J."/>
            <person name="Schackwitz W."/>
            <person name="Kuo A."/>
            <person name="Salin G."/>
            <person name="Donnadieu C."/>
            <person name="Desdevises Y."/>
            <person name="Sanchez-Ferandin S."/>
            <person name="Moreau H."/>
            <person name="Rivals E."/>
            <person name="Grigoriev I.V."/>
            <person name="Grimsley N."/>
            <person name="Eyre-Walker A."/>
            <person name="Piganeau G."/>
        </authorList>
    </citation>
    <scope>NUCLEOTIDE SEQUENCE [LARGE SCALE GENOMIC DNA]</scope>
    <source>
        <strain evidence="1">RCC 1115</strain>
    </source>
</reference>
<organism evidence="1">
    <name type="scientific">Ostreococcus tauri</name>
    <name type="common">Marine green alga</name>
    <dbReference type="NCBI Taxonomy" id="70448"/>
    <lineage>
        <taxon>Eukaryota</taxon>
        <taxon>Viridiplantae</taxon>
        <taxon>Chlorophyta</taxon>
        <taxon>Mamiellophyceae</taxon>
        <taxon>Mamiellales</taxon>
        <taxon>Bathycoccaceae</taxon>
        <taxon>Ostreococcus</taxon>
    </lineage>
</organism>
<protein>
    <submittedName>
        <fullName evidence="1">Uncharacterized protein</fullName>
    </submittedName>
</protein>
<dbReference type="AlphaFoldDB" id="A0A1Y5I574"/>
<dbReference type="Proteomes" id="UP000195557">
    <property type="component" value="Unassembled WGS sequence"/>
</dbReference>
<proteinExistence type="predicted"/>
<dbReference type="EMBL" id="KZ155808">
    <property type="protein sequence ID" value="OUS44659.1"/>
    <property type="molecule type" value="Genomic_DNA"/>
</dbReference>
<gene>
    <name evidence="1" type="ORF">BE221DRAFT_201043</name>
</gene>
<evidence type="ECO:0000313" key="1">
    <source>
        <dbReference type="EMBL" id="OUS44659.1"/>
    </source>
</evidence>
<name>A0A1Y5I574_OSTTA</name>
<sequence length="112" mass="12829">MPGSRNAVLRHARKLLNDEESSMAREMTFLEFQAAGKRLHFNQLSPDLQESWAVAYEGKDVLAYPGGPCIALEDDGTAWFEDYKERFSGPVKEIERKYYEHLFCEDSLPIVA</sequence>
<accession>A0A1Y5I574</accession>